<feature type="compositionally biased region" description="Basic and acidic residues" evidence="1">
    <location>
        <begin position="23"/>
        <end position="36"/>
    </location>
</feature>
<organism evidence="2 3">
    <name type="scientific">Cymbomonas tetramitiformis</name>
    <dbReference type="NCBI Taxonomy" id="36881"/>
    <lineage>
        <taxon>Eukaryota</taxon>
        <taxon>Viridiplantae</taxon>
        <taxon>Chlorophyta</taxon>
        <taxon>Pyramimonadophyceae</taxon>
        <taxon>Pyramimonadales</taxon>
        <taxon>Pyramimonadaceae</taxon>
        <taxon>Cymbomonas</taxon>
    </lineage>
</organism>
<dbReference type="EMBL" id="LGRX02033926">
    <property type="protein sequence ID" value="KAK3239408.1"/>
    <property type="molecule type" value="Genomic_DNA"/>
</dbReference>
<evidence type="ECO:0000313" key="2">
    <source>
        <dbReference type="EMBL" id="KAK3239408.1"/>
    </source>
</evidence>
<feature type="region of interest" description="Disordered" evidence="1">
    <location>
        <begin position="590"/>
        <end position="612"/>
    </location>
</feature>
<reference evidence="2 3" key="1">
    <citation type="journal article" date="2015" name="Genome Biol. Evol.">
        <title>Comparative Genomics of a Bacterivorous Green Alga Reveals Evolutionary Causalities and Consequences of Phago-Mixotrophic Mode of Nutrition.</title>
        <authorList>
            <person name="Burns J.A."/>
            <person name="Paasch A."/>
            <person name="Narechania A."/>
            <person name="Kim E."/>
        </authorList>
    </citation>
    <scope>NUCLEOTIDE SEQUENCE [LARGE SCALE GENOMIC DNA]</scope>
    <source>
        <strain evidence="2 3">PLY_AMNH</strain>
    </source>
</reference>
<proteinExistence type="predicted"/>
<feature type="compositionally biased region" description="Basic and acidic residues" evidence="1">
    <location>
        <begin position="1255"/>
        <end position="1276"/>
    </location>
</feature>
<name>A0AAE0ESK5_9CHLO</name>
<feature type="region of interest" description="Disordered" evidence="1">
    <location>
        <begin position="1"/>
        <end position="44"/>
    </location>
</feature>
<evidence type="ECO:0000313" key="3">
    <source>
        <dbReference type="Proteomes" id="UP001190700"/>
    </source>
</evidence>
<protein>
    <submittedName>
        <fullName evidence="2">Uncharacterized protein</fullName>
    </submittedName>
</protein>
<feature type="region of interest" description="Disordered" evidence="1">
    <location>
        <begin position="1232"/>
        <end position="1276"/>
    </location>
</feature>
<feature type="region of interest" description="Disordered" evidence="1">
    <location>
        <begin position="691"/>
        <end position="725"/>
    </location>
</feature>
<comment type="caution">
    <text evidence="2">The sequence shown here is derived from an EMBL/GenBank/DDBJ whole genome shotgun (WGS) entry which is preliminary data.</text>
</comment>
<accession>A0AAE0ESK5</accession>
<evidence type="ECO:0000256" key="1">
    <source>
        <dbReference type="SAM" id="MobiDB-lite"/>
    </source>
</evidence>
<feature type="compositionally biased region" description="Polar residues" evidence="1">
    <location>
        <begin position="593"/>
        <end position="609"/>
    </location>
</feature>
<gene>
    <name evidence="2" type="ORF">CYMTET_50666</name>
</gene>
<dbReference type="AlphaFoldDB" id="A0AAE0ESK5"/>
<keyword evidence="3" id="KW-1185">Reference proteome</keyword>
<sequence>MQENKSSTRPSDTADMNPPPSKRKAEENTLGDERRAKSGSLAQQTDLAASAAATPALSVHSVWEQITGAPAVAETLPAPRPPSRPGMQLLSARSGTPAEVMRLVSGDGPWKGLAVTDRALLEAYVQARVNNTWEEKEAQLRDDLGNKISAFIKGTDLDAIAGAITGKTLPKAATPPPASAAKPPQTLPAYRLEWYHDCTNTHCSTEGCHICSNRRHHCGKGPSTMLPPPVIPYASAYWMNKRGPPVADNVSRRKNISHHVRARCGQVAMVRVMKTDTGEVATEATDIRLEASLLGPYCETSTSRTGQDVTFARDNFTEEEYSKEMYRLKTGLAFSELTPDAERPGYFFLNEAMTFMVSSGRNEKFRLGVQAAAGSGAAEQPDGRPWSQLMIKSELFEVHNIRSIHDRAPELLPQDETVDIKLLKSVGSKANELLQKIGVRSVKDLLVAYNDPNMREQLKRILRREIDNVVEHARTAVPLLPRMWQQNVDGASFGITFLPEYTDKFGVLTVNQPWQFIMPDGKVFQVPSERGGVDSSLNSIHSLPAQPMPLNTNMLELLEISLQSAKSDWAIFGHPNWRQMTEEDLEMQRRGGTESTLEQMRQSSGTSNVMRGGSGQHLVQGDAGNLATMVPATVTPATSNDMNLLHQTSIPRDTISMEGAVSGIPPMTRSMIQQMNSALVAEAAAVSQAGMLPRSSSTTSQDRLHGGAGGETGVPDATDLQSSHSLPRQISASWMQVLQTQQSLGLMMANQGADAGPMPSLGDLPEIDMVPSRNSSMNHPSLGLFPIKSHEFGVKTEDYGVVQYPPKVIPSAKKFLQKVADMSNKQRADDLPAKYIKKQAEKYCVDKRPVITAEDPPALISKLGVPTEGSGDKEGIHIPLHVRALTGLGPAADRTILVHGEGLGKVVTLRETACTLAGQFLVKEEHNHPLGHLVDKIKKGARKESERDAGLREVLLLEAVSPTAAQAILQNPYDFGVPTTHIWLPSKNQTEESTKTGVVVMDYKQVLFTTHRAYLVEAIAAHIQKLTASTNKLESLKDIFRLHVGTGQWAPSTWEDPATLIQWKRNGNRTINHYCVLTQPAYEALHEAGQQGTQTISVLAGINKEGKKLYTSVELEVGRVEEAAKSAVRKTAGRADAGAIPHEVTKTLGDLAQQLKTFNDELPLGILKLRELQLTEDEKTADRHRELLILLGSVVTTQKESTEALIREVQRTTSSIKTLADVLTSRYTVPIGKEHPATAPPQEGADSGGTPGWTRADHDKPSHQKQYPPEKKARIC</sequence>
<dbReference type="Proteomes" id="UP001190700">
    <property type="component" value="Unassembled WGS sequence"/>
</dbReference>
<feature type="compositionally biased region" description="Polar residues" evidence="1">
    <location>
        <begin position="1"/>
        <end position="11"/>
    </location>
</feature>